<comment type="caution">
    <text evidence="3">The sequence shown here is derived from an EMBL/GenBank/DDBJ whole genome shotgun (WGS) entry which is preliminary data.</text>
</comment>
<name>A0A9W4WJJ1_9GLOM</name>
<dbReference type="EMBL" id="CAMKVN010000315">
    <property type="protein sequence ID" value="CAI2166542.1"/>
    <property type="molecule type" value="Genomic_DNA"/>
</dbReference>
<dbReference type="PANTHER" id="PTHR47795">
    <property type="entry name" value="UBIQUITIN AND WLM DOMAIN-CONTAINING METALLOPROTEASE SPCC1442.07C"/>
    <property type="match status" value="1"/>
</dbReference>
<reference evidence="3" key="1">
    <citation type="submission" date="2022-08" db="EMBL/GenBank/DDBJ databases">
        <authorList>
            <person name="Kallberg Y."/>
            <person name="Tangrot J."/>
            <person name="Rosling A."/>
        </authorList>
    </citation>
    <scope>NUCLEOTIDE SEQUENCE</scope>
    <source>
        <strain evidence="3">Wild A</strain>
    </source>
</reference>
<evidence type="ECO:0000259" key="1">
    <source>
        <dbReference type="PROSITE" id="PS50053"/>
    </source>
</evidence>
<dbReference type="Pfam" id="PF00240">
    <property type="entry name" value="ubiquitin"/>
    <property type="match status" value="1"/>
</dbReference>
<dbReference type="InterPro" id="IPR013536">
    <property type="entry name" value="WLM_dom"/>
</dbReference>
<dbReference type="Pfam" id="PF08325">
    <property type="entry name" value="WLM"/>
    <property type="match status" value="1"/>
</dbReference>
<sequence length="326" mass="37613">MAQDTISFQVNFKGRIIKLESWSLDNTIHELKEFLANNIGIPSEFQKLIYKDTKTLRECNLKSGIKIMLMGSSPEDIQSIKLSDSKVIHQPSNKSKSKFAINPYKDIKRVNELTSSELNYTFHNIQVIEQFPEPGKARALLEKLRDDKGIRAIMKKYKWNVGNLREISPSEKDVLGYNKNGGELITLRLRTNDMEGFRHYPEIRRVLLHELVHNVWSDHDDNFHRLNRQLNKEVGKFFFNILVELDWTASSGHKISNAEFYNAPEEEAIDEKSWQGGTFVLGGVGSDRRLPKRELLAEATLLRLTKEEKELDDSCGIGSRKFIFTD</sequence>
<dbReference type="Gene3D" id="3.10.20.90">
    <property type="entry name" value="Phosphatidylinositol 3-kinase Catalytic Subunit, Chain A, domain 1"/>
    <property type="match status" value="1"/>
</dbReference>
<organism evidence="3 4">
    <name type="scientific">Funneliformis geosporum</name>
    <dbReference type="NCBI Taxonomy" id="1117311"/>
    <lineage>
        <taxon>Eukaryota</taxon>
        <taxon>Fungi</taxon>
        <taxon>Fungi incertae sedis</taxon>
        <taxon>Mucoromycota</taxon>
        <taxon>Glomeromycotina</taxon>
        <taxon>Glomeromycetes</taxon>
        <taxon>Glomerales</taxon>
        <taxon>Glomeraceae</taxon>
        <taxon>Funneliformis</taxon>
    </lineage>
</organism>
<protein>
    <submittedName>
        <fullName evidence="3">8682_t:CDS:1</fullName>
    </submittedName>
</protein>
<dbReference type="PROSITE" id="PS51397">
    <property type="entry name" value="WLM"/>
    <property type="match status" value="1"/>
</dbReference>
<dbReference type="SUPFAM" id="SSF54236">
    <property type="entry name" value="Ubiquitin-like"/>
    <property type="match status" value="1"/>
</dbReference>
<accession>A0A9W4WJJ1</accession>
<evidence type="ECO:0000313" key="4">
    <source>
        <dbReference type="Proteomes" id="UP001153678"/>
    </source>
</evidence>
<dbReference type="GO" id="GO:0070628">
    <property type="term" value="F:proteasome binding"/>
    <property type="evidence" value="ECO:0007669"/>
    <property type="project" value="TreeGrafter"/>
</dbReference>
<dbReference type="Proteomes" id="UP001153678">
    <property type="component" value="Unassembled WGS sequence"/>
</dbReference>
<dbReference type="InterPro" id="IPR029071">
    <property type="entry name" value="Ubiquitin-like_domsf"/>
</dbReference>
<dbReference type="PANTHER" id="PTHR47795:SF1">
    <property type="entry name" value="DNA-DEPENDENT METALLOPROTEASE WSS1 HOMOLOG 2"/>
    <property type="match status" value="1"/>
</dbReference>
<proteinExistence type="predicted"/>
<dbReference type="OrthoDB" id="49605at2759"/>
<dbReference type="AlphaFoldDB" id="A0A9W4WJJ1"/>
<evidence type="ECO:0000259" key="2">
    <source>
        <dbReference type="PROSITE" id="PS51397"/>
    </source>
</evidence>
<keyword evidence="4" id="KW-1185">Reference proteome</keyword>
<feature type="domain" description="Ubiquitin-like" evidence="1">
    <location>
        <begin position="25"/>
        <end position="70"/>
    </location>
</feature>
<dbReference type="InterPro" id="IPR000626">
    <property type="entry name" value="Ubiquitin-like_dom"/>
</dbReference>
<feature type="domain" description="WLM" evidence="2">
    <location>
        <begin position="113"/>
        <end position="305"/>
    </location>
</feature>
<dbReference type="SMART" id="SM00213">
    <property type="entry name" value="UBQ"/>
    <property type="match status" value="1"/>
</dbReference>
<gene>
    <name evidence="3" type="ORF">FWILDA_LOCUS2628</name>
</gene>
<dbReference type="PROSITE" id="PS50053">
    <property type="entry name" value="UBIQUITIN_2"/>
    <property type="match status" value="1"/>
</dbReference>
<evidence type="ECO:0000313" key="3">
    <source>
        <dbReference type="EMBL" id="CAI2166542.1"/>
    </source>
</evidence>